<proteinExistence type="inferred from homology"/>
<dbReference type="SUPFAM" id="SSF51246">
    <property type="entry name" value="Rudiment single hybrid motif"/>
    <property type="match status" value="1"/>
</dbReference>
<dbReference type="Gene3D" id="3.30.470.20">
    <property type="entry name" value="ATP-grasp fold, B domain"/>
    <property type="match status" value="1"/>
</dbReference>
<dbReference type="GO" id="GO:0046872">
    <property type="term" value="F:metal ion binding"/>
    <property type="evidence" value="ECO:0007669"/>
    <property type="project" value="InterPro"/>
</dbReference>
<dbReference type="Pfam" id="PF02222">
    <property type="entry name" value="ATP-grasp"/>
    <property type="match status" value="1"/>
</dbReference>
<organism evidence="6">
    <name type="scientific">freshwater metagenome</name>
    <dbReference type="NCBI Taxonomy" id="449393"/>
    <lineage>
        <taxon>unclassified sequences</taxon>
        <taxon>metagenomes</taxon>
        <taxon>ecological metagenomes</taxon>
    </lineage>
</organism>
<sequence>MTNYRVGVIGGGQLARMMIAPANNLGIEIKVLAESENSSAVLATTMVGDFTDPATVTAFANSVDVITFDHEHVPLEILQQLELQGVSVQPPSKALAHAQNKLVMRKALEKIGAPNPVWAEVSSSEQLDNFIAQHGPEVIVKTPIGGYDGKGVRVVSSSAQVSDWLAEPMISSLGGSLLVEQKVKFKRELAQLSARNPAGEFVSWPVVETRQRNGVCSEVLSPAPDATSEMAAEAVKIAKLISESLEVTGNLAVEMFETTDGKLLVNELAMRPHNSGHFTIEGSVTSQFEQHLRAVLNLPLGKTDSLAPVAVMANLLGVSDSKDFMDNYQRVMAEFPQVKIHSYGKAPRLDRKLGHVTVCGDDIASCLNQAEAARDQLNK</sequence>
<evidence type="ECO:0000256" key="1">
    <source>
        <dbReference type="ARBA" id="ARBA00022741"/>
    </source>
</evidence>
<dbReference type="PANTHER" id="PTHR11609">
    <property type="entry name" value="PURINE BIOSYNTHESIS PROTEIN 6/7, PUR6/7"/>
    <property type="match status" value="1"/>
</dbReference>
<dbReference type="EMBL" id="CAEZTB010000110">
    <property type="protein sequence ID" value="CAB4559044.1"/>
    <property type="molecule type" value="Genomic_DNA"/>
</dbReference>
<dbReference type="GO" id="GO:0005829">
    <property type="term" value="C:cytosol"/>
    <property type="evidence" value="ECO:0007669"/>
    <property type="project" value="TreeGrafter"/>
</dbReference>
<evidence type="ECO:0000313" key="6">
    <source>
        <dbReference type="EMBL" id="CAB4559044.1"/>
    </source>
</evidence>
<dbReference type="InterPro" id="IPR016185">
    <property type="entry name" value="PreATP-grasp_dom_sf"/>
</dbReference>
<dbReference type="HAMAP" id="MF_01928">
    <property type="entry name" value="PurK"/>
    <property type="match status" value="1"/>
</dbReference>
<comment type="pathway">
    <text evidence="4">Purine metabolism.</text>
</comment>
<dbReference type="InterPro" id="IPR040686">
    <property type="entry name" value="PurK_C"/>
</dbReference>
<name>A0A6J6D6Q7_9ZZZZ</name>
<dbReference type="InterPro" id="IPR003135">
    <property type="entry name" value="ATP-grasp_carboxylate-amine"/>
</dbReference>
<gene>
    <name evidence="6" type="ORF">UFOPK1581_00667</name>
</gene>
<protein>
    <submittedName>
        <fullName evidence="6">Unannotated protein</fullName>
    </submittedName>
</protein>
<dbReference type="InterPro" id="IPR011054">
    <property type="entry name" value="Rudment_hybrid_motif"/>
</dbReference>
<dbReference type="Pfam" id="PF22660">
    <property type="entry name" value="RS_preATP-grasp-like"/>
    <property type="match status" value="1"/>
</dbReference>
<keyword evidence="2" id="KW-0658">Purine biosynthesis</keyword>
<dbReference type="AlphaFoldDB" id="A0A6J6D6Q7"/>
<evidence type="ECO:0000256" key="3">
    <source>
        <dbReference type="ARBA" id="ARBA00022840"/>
    </source>
</evidence>
<dbReference type="PANTHER" id="PTHR11609:SF5">
    <property type="entry name" value="PHOSPHORIBOSYLAMINOIMIDAZOLE CARBOXYLASE"/>
    <property type="match status" value="1"/>
</dbReference>
<dbReference type="InterPro" id="IPR011761">
    <property type="entry name" value="ATP-grasp"/>
</dbReference>
<dbReference type="NCBIfam" id="NF004679">
    <property type="entry name" value="PRK06019.1-5"/>
    <property type="match status" value="1"/>
</dbReference>
<dbReference type="InterPro" id="IPR054350">
    <property type="entry name" value="PurT/PurK_preATP-grasp"/>
</dbReference>
<dbReference type="SUPFAM" id="SSF56059">
    <property type="entry name" value="Glutathione synthetase ATP-binding domain-like"/>
    <property type="match status" value="1"/>
</dbReference>
<evidence type="ECO:0000256" key="2">
    <source>
        <dbReference type="ARBA" id="ARBA00022755"/>
    </source>
</evidence>
<dbReference type="Gene3D" id="3.40.50.20">
    <property type="match status" value="1"/>
</dbReference>
<evidence type="ECO:0000256" key="4">
    <source>
        <dbReference type="ARBA" id="ARBA00025704"/>
    </source>
</evidence>
<reference evidence="6" key="1">
    <citation type="submission" date="2020-05" db="EMBL/GenBank/DDBJ databases">
        <authorList>
            <person name="Chiriac C."/>
            <person name="Salcher M."/>
            <person name="Ghai R."/>
            <person name="Kavagutti S V."/>
        </authorList>
    </citation>
    <scope>NUCLEOTIDE SEQUENCE</scope>
</reference>
<dbReference type="SUPFAM" id="SSF52440">
    <property type="entry name" value="PreATP-grasp domain"/>
    <property type="match status" value="1"/>
</dbReference>
<accession>A0A6J6D6Q7</accession>
<dbReference type="InterPro" id="IPR005875">
    <property type="entry name" value="PurK"/>
</dbReference>
<evidence type="ECO:0000259" key="5">
    <source>
        <dbReference type="PROSITE" id="PS50975"/>
    </source>
</evidence>
<dbReference type="NCBIfam" id="TIGR01161">
    <property type="entry name" value="purK"/>
    <property type="match status" value="1"/>
</dbReference>
<dbReference type="GO" id="GO:0005524">
    <property type="term" value="F:ATP binding"/>
    <property type="evidence" value="ECO:0007669"/>
    <property type="project" value="UniProtKB-KW"/>
</dbReference>
<dbReference type="PROSITE" id="PS50975">
    <property type="entry name" value="ATP_GRASP"/>
    <property type="match status" value="1"/>
</dbReference>
<dbReference type="Gene3D" id="3.30.1490.20">
    <property type="entry name" value="ATP-grasp fold, A domain"/>
    <property type="match status" value="1"/>
</dbReference>
<dbReference type="GO" id="GO:0004638">
    <property type="term" value="F:phosphoribosylaminoimidazole carboxylase activity"/>
    <property type="evidence" value="ECO:0007669"/>
    <property type="project" value="InterPro"/>
</dbReference>
<keyword evidence="1" id="KW-0547">Nucleotide-binding</keyword>
<feature type="domain" description="ATP-grasp" evidence="5">
    <location>
        <begin position="105"/>
        <end position="296"/>
    </location>
</feature>
<dbReference type="InterPro" id="IPR013815">
    <property type="entry name" value="ATP_grasp_subdomain_1"/>
</dbReference>
<dbReference type="Pfam" id="PF17769">
    <property type="entry name" value="PurK_C"/>
    <property type="match status" value="1"/>
</dbReference>
<dbReference type="GO" id="GO:0006189">
    <property type="term" value="P:'de novo' IMP biosynthetic process"/>
    <property type="evidence" value="ECO:0007669"/>
    <property type="project" value="InterPro"/>
</dbReference>
<keyword evidence="3" id="KW-0067">ATP-binding</keyword>
<dbReference type="NCBIfam" id="NF004680">
    <property type="entry name" value="PRK06019.1-6"/>
    <property type="match status" value="1"/>
</dbReference>